<feature type="transmembrane region" description="Helical" evidence="1">
    <location>
        <begin position="298"/>
        <end position="316"/>
    </location>
</feature>
<sequence length="333" mass="39495">MLKNKLFKKIMYSNLKFFILNNILINTSNIIEIQKYMKGNCKILYFKSKKFLKKCTYHLNLQKLTLLLLIRKNKSSKEKILLTNSCININSKLLHLNILVLNDDISLESNDLLGFNSFFFIKKTYIQNGLMFCYVVHKWHNFNTSIIITPAIIFKSSLDLTALKVISNFIKYISITSIIFFKKCYNLTNLDSSLTNIKIYLEKFISYHLVKNNMILVIPLCHSMKFTECLLRDNASLKNIYEQFKHVRFLTGVKQETLWNNWIDIYYQIILSKNKKYDKRVQISPLFDLKIPKKINSIVINTLLMIFIEICIDFIIKIDDNKLMRIIRQLEVY</sequence>
<keyword evidence="2" id="KW-0542">Nucleomorph</keyword>
<evidence type="ECO:0000313" key="3">
    <source>
        <dbReference type="Proteomes" id="UP000243670"/>
    </source>
</evidence>
<protein>
    <submittedName>
        <fullName evidence="2">Uncharacterized protein</fullName>
    </submittedName>
</protein>
<dbReference type="AlphaFoldDB" id="A0A060DBA3"/>
<dbReference type="EMBL" id="CP006629">
    <property type="protein sequence ID" value="AIB09997.1"/>
    <property type="molecule type" value="Genomic_DNA"/>
</dbReference>
<keyword evidence="1" id="KW-1133">Transmembrane helix</keyword>
<proteinExistence type="predicted"/>
<gene>
    <name evidence="2" type="ORF">M951_chr393</name>
</gene>
<reference evidence="2 3" key="1">
    <citation type="journal article" date="2014" name="BMC Genomics">
        <title>Nucleomorph and plastid genome sequences of the chlorarachniophyte Lotharella oceanica: convergent reductive evolution and frequent recombination in nucleomorph-bearing algae.</title>
        <authorList>
            <person name="Tanifuji G."/>
            <person name="Onodera N.T."/>
            <person name="Brown M.W."/>
            <person name="Curtis B.A."/>
            <person name="Roger A.J."/>
            <person name="Ka-Shu Wong G."/>
            <person name="Melkonian M."/>
            <person name="Archibald J.M."/>
        </authorList>
    </citation>
    <scope>NUCLEOTIDE SEQUENCE [LARGE SCALE GENOMIC DNA]</scope>
    <source>
        <strain evidence="2 3">CCMP622</strain>
    </source>
</reference>
<evidence type="ECO:0000313" key="2">
    <source>
        <dbReference type="EMBL" id="AIB09997.1"/>
    </source>
</evidence>
<accession>A0A060DBA3</accession>
<keyword evidence="1" id="KW-0812">Transmembrane</keyword>
<geneLocation type="nucleomorph" evidence="2"/>
<keyword evidence="1" id="KW-0472">Membrane</keyword>
<name>A0A060DBA3_9EUKA</name>
<dbReference type="Proteomes" id="UP000243670">
    <property type="component" value="Nucleomorph 3"/>
</dbReference>
<organism evidence="2 3">
    <name type="scientific">Lotharella oceanica</name>
    <dbReference type="NCBI Taxonomy" id="641309"/>
    <lineage>
        <taxon>Eukaryota</taxon>
        <taxon>Sar</taxon>
        <taxon>Rhizaria</taxon>
        <taxon>Cercozoa</taxon>
        <taxon>Chlorarachniophyceae</taxon>
        <taxon>Lotharella</taxon>
    </lineage>
</organism>
<evidence type="ECO:0000256" key="1">
    <source>
        <dbReference type="SAM" id="Phobius"/>
    </source>
</evidence>